<evidence type="ECO:0000313" key="1">
    <source>
        <dbReference type="EMBL" id="SUQ39493.1"/>
    </source>
</evidence>
<dbReference type="EMBL" id="UHJC01000002">
    <property type="protein sequence ID" value="SUQ39493.1"/>
    <property type="molecule type" value="Genomic_DNA"/>
</dbReference>
<dbReference type="AlphaFoldDB" id="A0A380SD02"/>
<dbReference type="Proteomes" id="UP000255087">
    <property type="component" value="Unassembled WGS sequence"/>
</dbReference>
<accession>A0A380SD02</accession>
<name>A0A380SD02_YERPU</name>
<sequence length="89" mass="9757">MNKSQFESACVAAFGTNYTSDIATALRVSDRTVRAWRDGSRSIPLGLAAKMIVLLKQRSTVTAQAANTLKALHEKENLHEEVSKLSHQS</sequence>
<dbReference type="RefSeq" id="WP_051392715.1">
    <property type="nucleotide sequence ID" value="NZ_UHJC01000002.1"/>
</dbReference>
<evidence type="ECO:0008006" key="3">
    <source>
        <dbReference type="Google" id="ProtNLM"/>
    </source>
</evidence>
<organism evidence="1 2">
    <name type="scientific">Yersinia pseudotuberculosis</name>
    <dbReference type="NCBI Taxonomy" id="633"/>
    <lineage>
        <taxon>Bacteria</taxon>
        <taxon>Pseudomonadati</taxon>
        <taxon>Pseudomonadota</taxon>
        <taxon>Gammaproteobacteria</taxon>
        <taxon>Enterobacterales</taxon>
        <taxon>Yersiniaceae</taxon>
        <taxon>Yersinia</taxon>
    </lineage>
</organism>
<evidence type="ECO:0000313" key="2">
    <source>
        <dbReference type="Proteomes" id="UP000255087"/>
    </source>
</evidence>
<gene>
    <name evidence="1" type="ORF">NCTC8580_04722</name>
</gene>
<proteinExistence type="predicted"/>
<protein>
    <recommendedName>
        <fullName evidence="3">DNA-binding protein</fullName>
    </recommendedName>
</protein>
<reference evidence="1 2" key="1">
    <citation type="submission" date="2018-06" db="EMBL/GenBank/DDBJ databases">
        <authorList>
            <consortium name="Pathogen Informatics"/>
            <person name="Doyle S."/>
        </authorList>
    </citation>
    <scope>NUCLEOTIDE SEQUENCE [LARGE SCALE GENOMIC DNA]</scope>
    <source>
        <strain evidence="1 2">NCTC8580</strain>
    </source>
</reference>